<dbReference type="PROSITE" id="PS51078">
    <property type="entry name" value="ICLR_ED"/>
    <property type="match status" value="1"/>
</dbReference>
<dbReference type="GO" id="GO:0045892">
    <property type="term" value="P:negative regulation of DNA-templated transcription"/>
    <property type="evidence" value="ECO:0007669"/>
    <property type="project" value="TreeGrafter"/>
</dbReference>
<evidence type="ECO:0000256" key="2">
    <source>
        <dbReference type="ARBA" id="ARBA00023125"/>
    </source>
</evidence>
<dbReference type="RefSeq" id="WP_094852171.1">
    <property type="nucleotide sequence ID" value="NZ_NEVM01000001.1"/>
</dbReference>
<dbReference type="EMBL" id="NEVM01000001">
    <property type="protein sequence ID" value="OZI38072.1"/>
    <property type="molecule type" value="Genomic_DNA"/>
</dbReference>
<dbReference type="Gene3D" id="1.10.10.10">
    <property type="entry name" value="Winged helix-like DNA-binding domain superfamily/Winged helix DNA-binding domain"/>
    <property type="match status" value="1"/>
</dbReference>
<feature type="domain" description="IclR-ED" evidence="5">
    <location>
        <begin position="69"/>
        <end position="256"/>
    </location>
</feature>
<evidence type="ECO:0000259" key="5">
    <source>
        <dbReference type="PROSITE" id="PS51078"/>
    </source>
</evidence>
<comment type="caution">
    <text evidence="6">The sequence shown here is derived from an EMBL/GenBank/DDBJ whole genome shotgun (WGS) entry which is preliminary data.</text>
</comment>
<evidence type="ECO:0000313" key="6">
    <source>
        <dbReference type="EMBL" id="OZI38072.1"/>
    </source>
</evidence>
<evidence type="ECO:0000259" key="4">
    <source>
        <dbReference type="PROSITE" id="PS51077"/>
    </source>
</evidence>
<gene>
    <name evidence="6" type="ORF">CAL29_06925</name>
</gene>
<keyword evidence="7" id="KW-1185">Reference proteome</keyword>
<dbReference type="InterPro" id="IPR014757">
    <property type="entry name" value="Tscrpt_reg_IclR_C"/>
</dbReference>
<evidence type="ECO:0000256" key="1">
    <source>
        <dbReference type="ARBA" id="ARBA00023015"/>
    </source>
</evidence>
<dbReference type="Proteomes" id="UP000216020">
    <property type="component" value="Unassembled WGS sequence"/>
</dbReference>
<keyword evidence="2" id="KW-0238">DNA-binding</keyword>
<dbReference type="SUPFAM" id="SSF46785">
    <property type="entry name" value="Winged helix' DNA-binding domain"/>
    <property type="match status" value="1"/>
</dbReference>
<proteinExistence type="predicted"/>
<evidence type="ECO:0000256" key="3">
    <source>
        <dbReference type="ARBA" id="ARBA00023163"/>
    </source>
</evidence>
<keyword evidence="3" id="KW-0804">Transcription</keyword>
<dbReference type="AlphaFoldDB" id="A0A261SM99"/>
<dbReference type="InterPro" id="IPR029016">
    <property type="entry name" value="GAF-like_dom_sf"/>
</dbReference>
<dbReference type="Pfam" id="PF09339">
    <property type="entry name" value="HTH_IclR"/>
    <property type="match status" value="1"/>
</dbReference>
<organism evidence="6 7">
    <name type="scientific">Bordetella genomosp. 10</name>
    <dbReference type="NCBI Taxonomy" id="1416804"/>
    <lineage>
        <taxon>Bacteria</taxon>
        <taxon>Pseudomonadati</taxon>
        <taxon>Pseudomonadota</taxon>
        <taxon>Betaproteobacteria</taxon>
        <taxon>Burkholderiales</taxon>
        <taxon>Alcaligenaceae</taxon>
        <taxon>Bordetella</taxon>
    </lineage>
</organism>
<name>A0A261SM99_9BORD</name>
<dbReference type="PANTHER" id="PTHR30136:SF35">
    <property type="entry name" value="HTH-TYPE TRANSCRIPTIONAL REGULATOR RV1719"/>
    <property type="match status" value="1"/>
</dbReference>
<dbReference type="SMART" id="SM00346">
    <property type="entry name" value="HTH_ICLR"/>
    <property type="match status" value="1"/>
</dbReference>
<protein>
    <submittedName>
        <fullName evidence="6">IclR family transcriptional regulator</fullName>
    </submittedName>
</protein>
<dbReference type="PROSITE" id="PS51077">
    <property type="entry name" value="HTH_ICLR"/>
    <property type="match status" value="1"/>
</dbReference>
<reference evidence="7" key="1">
    <citation type="submission" date="2017-05" db="EMBL/GenBank/DDBJ databases">
        <title>Complete and WGS of Bordetella genogroups.</title>
        <authorList>
            <person name="Spilker T."/>
            <person name="Lipuma J."/>
        </authorList>
    </citation>
    <scope>NUCLEOTIDE SEQUENCE [LARGE SCALE GENOMIC DNA]</scope>
    <source>
        <strain evidence="7">AU16122</strain>
    </source>
</reference>
<feature type="domain" description="HTH iclR-type" evidence="4">
    <location>
        <begin position="6"/>
        <end position="68"/>
    </location>
</feature>
<keyword evidence="1" id="KW-0805">Transcription regulation</keyword>
<evidence type="ECO:0000313" key="7">
    <source>
        <dbReference type="Proteomes" id="UP000216020"/>
    </source>
</evidence>
<dbReference type="SUPFAM" id="SSF55781">
    <property type="entry name" value="GAF domain-like"/>
    <property type="match status" value="1"/>
</dbReference>
<dbReference type="InterPro" id="IPR005471">
    <property type="entry name" value="Tscrpt_reg_IclR_N"/>
</dbReference>
<dbReference type="InterPro" id="IPR036390">
    <property type="entry name" value="WH_DNA-bd_sf"/>
</dbReference>
<sequence length="256" mass="28644">MENKLVSLVARTLDLFQLFSDEARPLSLTEIARGLDAPASSTLALLRTLIVKGYLYETRRRSGYFPTRKMLALCHSIDKVDPIFEMTHGFLEELRDATEETTTLAKLRDTEVIYLDVVQSRRSIVYTVAIGDTRAIHANSLGKAIFSALAPEEQKSLLGKMQWNRLTPDTIVDKKKFMKEMAESAERGWAANVNESVAGLAAIAMPFRLVSEWYAIAVVGPMDRMNPRWSEHVEHLAATLSRLKAAVLLHEGRSPG</sequence>
<dbReference type="Pfam" id="PF01614">
    <property type="entry name" value="IclR_C"/>
    <property type="match status" value="1"/>
</dbReference>
<dbReference type="OrthoDB" id="8858707at2"/>
<dbReference type="PANTHER" id="PTHR30136">
    <property type="entry name" value="HELIX-TURN-HELIX TRANSCRIPTIONAL REGULATOR, ICLR FAMILY"/>
    <property type="match status" value="1"/>
</dbReference>
<dbReference type="InterPro" id="IPR050707">
    <property type="entry name" value="HTH_MetabolicPath_Reg"/>
</dbReference>
<dbReference type="GO" id="GO:0003700">
    <property type="term" value="F:DNA-binding transcription factor activity"/>
    <property type="evidence" value="ECO:0007669"/>
    <property type="project" value="TreeGrafter"/>
</dbReference>
<dbReference type="InterPro" id="IPR036388">
    <property type="entry name" value="WH-like_DNA-bd_sf"/>
</dbReference>
<accession>A0A261SM99</accession>
<dbReference type="GO" id="GO:0003677">
    <property type="term" value="F:DNA binding"/>
    <property type="evidence" value="ECO:0007669"/>
    <property type="project" value="UniProtKB-KW"/>
</dbReference>
<dbReference type="Gene3D" id="3.30.450.40">
    <property type="match status" value="1"/>
</dbReference>